<dbReference type="Proteomes" id="UP000054549">
    <property type="component" value="Unassembled WGS sequence"/>
</dbReference>
<name>A0A0C2VY61_AMAMK</name>
<evidence type="ECO:0000313" key="1">
    <source>
        <dbReference type="EMBL" id="KIL53787.1"/>
    </source>
</evidence>
<organism evidence="1 2">
    <name type="scientific">Amanita muscaria (strain Koide BX008)</name>
    <dbReference type="NCBI Taxonomy" id="946122"/>
    <lineage>
        <taxon>Eukaryota</taxon>
        <taxon>Fungi</taxon>
        <taxon>Dikarya</taxon>
        <taxon>Basidiomycota</taxon>
        <taxon>Agaricomycotina</taxon>
        <taxon>Agaricomycetes</taxon>
        <taxon>Agaricomycetidae</taxon>
        <taxon>Agaricales</taxon>
        <taxon>Pluteineae</taxon>
        <taxon>Amanitaceae</taxon>
        <taxon>Amanita</taxon>
    </lineage>
</organism>
<dbReference type="HOGENOM" id="CLU_3105833_0_0_1"/>
<gene>
    <name evidence="1" type="ORF">M378DRAFT_19567</name>
</gene>
<protein>
    <submittedName>
        <fullName evidence="1">Uncharacterized protein</fullName>
    </submittedName>
</protein>
<dbReference type="AlphaFoldDB" id="A0A0C2VY61"/>
<reference evidence="1 2" key="1">
    <citation type="submission" date="2014-04" db="EMBL/GenBank/DDBJ databases">
        <title>Evolutionary Origins and Diversification of the Mycorrhizal Mutualists.</title>
        <authorList>
            <consortium name="DOE Joint Genome Institute"/>
            <consortium name="Mycorrhizal Genomics Consortium"/>
            <person name="Kohler A."/>
            <person name="Kuo A."/>
            <person name="Nagy L.G."/>
            <person name="Floudas D."/>
            <person name="Copeland A."/>
            <person name="Barry K.W."/>
            <person name="Cichocki N."/>
            <person name="Veneault-Fourrey C."/>
            <person name="LaButti K."/>
            <person name="Lindquist E.A."/>
            <person name="Lipzen A."/>
            <person name="Lundell T."/>
            <person name="Morin E."/>
            <person name="Murat C."/>
            <person name="Riley R."/>
            <person name="Ohm R."/>
            <person name="Sun H."/>
            <person name="Tunlid A."/>
            <person name="Henrissat B."/>
            <person name="Grigoriev I.V."/>
            <person name="Hibbett D.S."/>
            <person name="Martin F."/>
        </authorList>
    </citation>
    <scope>NUCLEOTIDE SEQUENCE [LARGE SCALE GENOMIC DNA]</scope>
    <source>
        <strain evidence="1 2">Koide BX008</strain>
    </source>
</reference>
<proteinExistence type="predicted"/>
<sequence>MSSEKTIILGFARWRIYGTPSSAFAEIVLMVHSIHQYAEDLAVVAIATMAN</sequence>
<dbReference type="InParanoid" id="A0A0C2VY61"/>
<accession>A0A0C2VY61</accession>
<dbReference type="EMBL" id="KN819292">
    <property type="protein sequence ID" value="KIL53787.1"/>
    <property type="molecule type" value="Genomic_DNA"/>
</dbReference>
<keyword evidence="2" id="KW-1185">Reference proteome</keyword>
<evidence type="ECO:0000313" key="2">
    <source>
        <dbReference type="Proteomes" id="UP000054549"/>
    </source>
</evidence>